<evidence type="ECO:0000256" key="6">
    <source>
        <dbReference type="ARBA" id="ARBA00022449"/>
    </source>
</evidence>
<feature type="transmembrane region" description="Helical" evidence="13">
    <location>
        <begin position="52"/>
        <end position="75"/>
    </location>
</feature>
<evidence type="ECO:0000256" key="11">
    <source>
        <dbReference type="ARBA" id="ARBA00023136"/>
    </source>
</evidence>
<evidence type="ECO:0000256" key="2">
    <source>
        <dbReference type="ARBA" id="ARBA00004651"/>
    </source>
</evidence>
<keyword evidence="7" id="KW-1003">Cell membrane</keyword>
<feature type="transmembrane region" description="Helical" evidence="13">
    <location>
        <begin position="354"/>
        <end position="376"/>
    </location>
</feature>
<feature type="transmembrane region" description="Helical" evidence="13">
    <location>
        <begin position="278"/>
        <end position="298"/>
    </location>
</feature>
<evidence type="ECO:0000256" key="9">
    <source>
        <dbReference type="ARBA" id="ARBA00022989"/>
    </source>
</evidence>
<keyword evidence="11 13" id="KW-0472">Membrane</keyword>
<dbReference type="Proteomes" id="UP000198718">
    <property type="component" value="Unassembled WGS sequence"/>
</dbReference>
<dbReference type="CDD" id="cd13134">
    <property type="entry name" value="MATE_like_8"/>
    <property type="match status" value="1"/>
</dbReference>
<evidence type="ECO:0000313" key="14">
    <source>
        <dbReference type="EMBL" id="SDK23479.1"/>
    </source>
</evidence>
<dbReference type="InterPro" id="IPR050222">
    <property type="entry name" value="MATE_MdtK"/>
</dbReference>
<reference evidence="14 15" key="1">
    <citation type="submission" date="2016-10" db="EMBL/GenBank/DDBJ databases">
        <authorList>
            <person name="de Groot N.N."/>
        </authorList>
    </citation>
    <scope>NUCLEOTIDE SEQUENCE [LARGE SCALE GENOMIC DNA]</scope>
    <source>
        <strain evidence="14 15">DSM 18346</strain>
    </source>
</reference>
<comment type="function">
    <text evidence="1">Multidrug efflux pump.</text>
</comment>
<gene>
    <name evidence="14" type="ORF">SAMN05660472_01086</name>
</gene>
<evidence type="ECO:0000256" key="12">
    <source>
        <dbReference type="ARBA" id="ARBA00031636"/>
    </source>
</evidence>
<dbReference type="InterPro" id="IPR002528">
    <property type="entry name" value="MATE_fam"/>
</dbReference>
<protein>
    <recommendedName>
        <fullName evidence="4">Probable multidrug resistance protein NorM</fullName>
    </recommendedName>
    <alternativeName>
        <fullName evidence="12">Multidrug-efflux transporter</fullName>
    </alternativeName>
</protein>
<evidence type="ECO:0000256" key="10">
    <source>
        <dbReference type="ARBA" id="ARBA00023065"/>
    </source>
</evidence>
<evidence type="ECO:0000256" key="13">
    <source>
        <dbReference type="SAM" id="Phobius"/>
    </source>
</evidence>
<evidence type="ECO:0000256" key="7">
    <source>
        <dbReference type="ARBA" id="ARBA00022475"/>
    </source>
</evidence>
<dbReference type="GO" id="GO:0005886">
    <property type="term" value="C:plasma membrane"/>
    <property type="evidence" value="ECO:0007669"/>
    <property type="project" value="UniProtKB-SubCell"/>
</dbReference>
<dbReference type="AlphaFoldDB" id="A0A1G9A815"/>
<dbReference type="PIRSF" id="PIRSF006603">
    <property type="entry name" value="DinF"/>
    <property type="match status" value="1"/>
</dbReference>
<feature type="transmembrane region" description="Helical" evidence="13">
    <location>
        <begin position="162"/>
        <end position="182"/>
    </location>
</feature>
<organism evidence="14 15">
    <name type="scientific">Natronincola ferrireducens</name>
    <dbReference type="NCBI Taxonomy" id="393762"/>
    <lineage>
        <taxon>Bacteria</taxon>
        <taxon>Bacillati</taxon>
        <taxon>Bacillota</taxon>
        <taxon>Clostridia</taxon>
        <taxon>Peptostreptococcales</taxon>
        <taxon>Natronincolaceae</taxon>
        <taxon>Natronincola</taxon>
    </lineage>
</organism>
<comment type="similarity">
    <text evidence="3">Belongs to the multi antimicrobial extrusion (MATE) (TC 2.A.66.1) family.</text>
</comment>
<evidence type="ECO:0000256" key="3">
    <source>
        <dbReference type="ARBA" id="ARBA00010199"/>
    </source>
</evidence>
<dbReference type="InterPro" id="IPR048279">
    <property type="entry name" value="MdtK-like"/>
</dbReference>
<dbReference type="GO" id="GO:0015297">
    <property type="term" value="F:antiporter activity"/>
    <property type="evidence" value="ECO:0007669"/>
    <property type="project" value="UniProtKB-KW"/>
</dbReference>
<keyword evidence="9 13" id="KW-1133">Transmembrane helix</keyword>
<evidence type="ECO:0000256" key="8">
    <source>
        <dbReference type="ARBA" id="ARBA00022692"/>
    </source>
</evidence>
<feature type="transmembrane region" description="Helical" evidence="13">
    <location>
        <begin position="129"/>
        <end position="150"/>
    </location>
</feature>
<dbReference type="STRING" id="393762.SAMN05660472_01086"/>
<dbReference type="Pfam" id="PF01554">
    <property type="entry name" value="MatE"/>
    <property type="match status" value="2"/>
</dbReference>
<dbReference type="RefSeq" id="WP_090551355.1">
    <property type="nucleotide sequence ID" value="NZ_FNFP01000001.1"/>
</dbReference>
<dbReference type="OrthoDB" id="9780160at2"/>
<sequence>MNKKSFNRYLFSLTLPIVLQNLITTGLNLLDTFMIGLVGETELAAVGIANQFYFLFSLFIFGIAGGTGVLIAQLWGGQDKQSIKKVLGRSLITATLLTGVFILLGSSFTEQIIKLFNKDLDIVSNGVQYLNITLWGYFFTSVSFVLASALRSINNTKIPMYGSLFGLVINGALNYILIFGRLGFSPMFVQGAALATLIARILECLILVYFIYRFVPELALSFNDFTGMQKNMKKALKKVTYPVLFNEACWGIGMVTYVGLYARLGTQAAASMQICSTIMNLFMVVAFGLAYSALVVVGNEVGAGNLDRAMEVSRKIRTMAVKVSVFLSILLFVIAGPVAMIFNVSLTVKNMVISILKIYSLMLPLRMMNMIMIVGVHRGGGDALYSTVLQGSAMWVVGIPLTFLMGYVFKMPFPLVVGTVFVEEVVKGILIQKRYRSNKWMRVVFA</sequence>
<dbReference type="NCBIfam" id="TIGR00797">
    <property type="entry name" value="matE"/>
    <property type="match status" value="1"/>
</dbReference>
<evidence type="ECO:0000256" key="4">
    <source>
        <dbReference type="ARBA" id="ARBA00020268"/>
    </source>
</evidence>
<feature type="transmembrane region" description="Helical" evidence="13">
    <location>
        <begin position="239"/>
        <end position="258"/>
    </location>
</feature>
<feature type="transmembrane region" description="Helical" evidence="13">
    <location>
        <begin position="388"/>
        <end position="409"/>
    </location>
</feature>
<keyword evidence="8 13" id="KW-0812">Transmembrane</keyword>
<keyword evidence="6" id="KW-0050">Antiport</keyword>
<feature type="transmembrane region" description="Helical" evidence="13">
    <location>
        <begin position="319"/>
        <end position="342"/>
    </location>
</feature>
<dbReference type="PANTHER" id="PTHR43298:SF2">
    <property type="entry name" value="FMN_FAD EXPORTER YEEO-RELATED"/>
    <property type="match status" value="1"/>
</dbReference>
<keyword evidence="15" id="KW-1185">Reference proteome</keyword>
<proteinExistence type="inferred from homology"/>
<dbReference type="GO" id="GO:0042910">
    <property type="term" value="F:xenobiotic transmembrane transporter activity"/>
    <property type="evidence" value="ECO:0007669"/>
    <property type="project" value="InterPro"/>
</dbReference>
<dbReference type="EMBL" id="FNFP01000001">
    <property type="protein sequence ID" value="SDK23479.1"/>
    <property type="molecule type" value="Genomic_DNA"/>
</dbReference>
<feature type="transmembrane region" description="Helical" evidence="13">
    <location>
        <begin position="87"/>
        <end position="109"/>
    </location>
</feature>
<keyword evidence="10" id="KW-0406">Ion transport</keyword>
<feature type="transmembrane region" description="Helical" evidence="13">
    <location>
        <begin position="188"/>
        <end position="212"/>
    </location>
</feature>
<dbReference type="PANTHER" id="PTHR43298">
    <property type="entry name" value="MULTIDRUG RESISTANCE PROTEIN NORM-RELATED"/>
    <property type="match status" value="1"/>
</dbReference>
<accession>A0A1G9A815</accession>
<name>A0A1G9A815_9FIRM</name>
<comment type="subcellular location">
    <subcellularLocation>
        <location evidence="2">Cell membrane</location>
        <topology evidence="2">Multi-pass membrane protein</topology>
    </subcellularLocation>
</comment>
<evidence type="ECO:0000256" key="5">
    <source>
        <dbReference type="ARBA" id="ARBA00022448"/>
    </source>
</evidence>
<dbReference type="GO" id="GO:0006811">
    <property type="term" value="P:monoatomic ion transport"/>
    <property type="evidence" value="ECO:0007669"/>
    <property type="project" value="UniProtKB-KW"/>
</dbReference>
<evidence type="ECO:0000256" key="1">
    <source>
        <dbReference type="ARBA" id="ARBA00003408"/>
    </source>
</evidence>
<keyword evidence="5" id="KW-0813">Transport</keyword>
<evidence type="ECO:0000313" key="15">
    <source>
        <dbReference type="Proteomes" id="UP000198718"/>
    </source>
</evidence>